<feature type="non-terminal residue" evidence="1">
    <location>
        <position position="112"/>
    </location>
</feature>
<evidence type="ECO:0000313" key="1">
    <source>
        <dbReference type="EMBL" id="TDF83071.1"/>
    </source>
</evidence>
<proteinExistence type="predicted"/>
<reference evidence="1 2" key="1">
    <citation type="submission" date="2019-03" db="EMBL/GenBank/DDBJ databases">
        <title>Whole genome sequence of Arthrobacter sp JH1-1.</title>
        <authorList>
            <person name="Trinh H.N."/>
        </authorList>
    </citation>
    <scope>NUCLEOTIDE SEQUENCE [LARGE SCALE GENOMIC DNA]</scope>
    <source>
        <strain evidence="1 2">JH1-1</strain>
    </source>
</reference>
<dbReference type="InterPro" id="IPR013785">
    <property type="entry name" value="Aldolase_TIM"/>
</dbReference>
<dbReference type="AlphaFoldDB" id="A0A4R5K1S7"/>
<evidence type="ECO:0000313" key="2">
    <source>
        <dbReference type="Proteomes" id="UP000295511"/>
    </source>
</evidence>
<dbReference type="Gene3D" id="3.20.20.70">
    <property type="entry name" value="Aldolase class I"/>
    <property type="match status" value="1"/>
</dbReference>
<protein>
    <submittedName>
        <fullName evidence="1">Uncharacterized protein</fullName>
    </submittedName>
</protein>
<name>A0A4R5K1S7_9MICC</name>
<sequence length="112" mass="11733">MDITADPHSVKAHRSIPGYESLGIGAAAERLDAVAGLGIKGVAVRVIDRPVSGREEWRGRRDPWVSAIGTLVEEAAARHLTVVVDPFSAALQPTGQWGLLSDLEPADGGTLG</sequence>
<dbReference type="OrthoDB" id="6452417at2"/>
<dbReference type="Proteomes" id="UP000295511">
    <property type="component" value="Unassembled WGS sequence"/>
</dbReference>
<gene>
    <name evidence="1" type="ORF">E1809_26230</name>
</gene>
<organism evidence="1 2">
    <name type="scientific">Arthrobacter terricola</name>
    <dbReference type="NCBI Taxonomy" id="2547396"/>
    <lineage>
        <taxon>Bacteria</taxon>
        <taxon>Bacillati</taxon>
        <taxon>Actinomycetota</taxon>
        <taxon>Actinomycetes</taxon>
        <taxon>Micrococcales</taxon>
        <taxon>Micrococcaceae</taxon>
        <taxon>Arthrobacter</taxon>
    </lineage>
</organism>
<comment type="caution">
    <text evidence="1">The sequence shown here is derived from an EMBL/GenBank/DDBJ whole genome shotgun (WGS) entry which is preliminary data.</text>
</comment>
<keyword evidence="2" id="KW-1185">Reference proteome</keyword>
<accession>A0A4R5K1S7</accession>
<dbReference type="RefSeq" id="WP_133207154.1">
    <property type="nucleotide sequence ID" value="NZ_SMRU01000087.1"/>
</dbReference>
<dbReference type="EMBL" id="SMRU01000087">
    <property type="protein sequence ID" value="TDF83071.1"/>
    <property type="molecule type" value="Genomic_DNA"/>
</dbReference>